<reference evidence="2" key="1">
    <citation type="submission" date="2023-06" db="EMBL/GenBank/DDBJ databases">
        <title>Genomic analysis of the entomopathogenic nematode Steinernema hermaphroditum.</title>
        <authorList>
            <person name="Schwarz E.M."/>
            <person name="Heppert J.K."/>
            <person name="Baniya A."/>
            <person name="Schwartz H.T."/>
            <person name="Tan C.-H."/>
            <person name="Antoshechkin I."/>
            <person name="Sternberg P.W."/>
            <person name="Goodrich-Blair H."/>
            <person name="Dillman A.R."/>
        </authorList>
    </citation>
    <scope>NUCLEOTIDE SEQUENCE</scope>
    <source>
        <strain evidence="2">PS9179</strain>
        <tissue evidence="2">Whole animal</tissue>
    </source>
</reference>
<protein>
    <recommendedName>
        <fullName evidence="1">SCP domain-containing protein</fullName>
    </recommendedName>
</protein>
<feature type="domain" description="SCP" evidence="1">
    <location>
        <begin position="51"/>
        <end position="180"/>
    </location>
</feature>
<dbReference type="InterPro" id="IPR034113">
    <property type="entry name" value="SCP_GAPR1-like"/>
</dbReference>
<dbReference type="AlphaFoldDB" id="A0AA39HUG9"/>
<keyword evidence="3" id="KW-1185">Reference proteome</keyword>
<dbReference type="CDD" id="cd05382">
    <property type="entry name" value="CAP_GAPR1-like"/>
    <property type="match status" value="1"/>
</dbReference>
<proteinExistence type="predicted"/>
<evidence type="ECO:0000259" key="1">
    <source>
        <dbReference type="SMART" id="SM00198"/>
    </source>
</evidence>
<dbReference type="SMART" id="SM00198">
    <property type="entry name" value="SCP"/>
    <property type="match status" value="1"/>
</dbReference>
<dbReference type="SUPFAM" id="SSF55797">
    <property type="entry name" value="PR-1-like"/>
    <property type="match status" value="1"/>
</dbReference>
<dbReference type="EMBL" id="JAUCMV010000003">
    <property type="protein sequence ID" value="KAK0411551.1"/>
    <property type="molecule type" value="Genomic_DNA"/>
</dbReference>
<organism evidence="2 3">
    <name type="scientific">Steinernema hermaphroditum</name>
    <dbReference type="NCBI Taxonomy" id="289476"/>
    <lineage>
        <taxon>Eukaryota</taxon>
        <taxon>Metazoa</taxon>
        <taxon>Ecdysozoa</taxon>
        <taxon>Nematoda</taxon>
        <taxon>Chromadorea</taxon>
        <taxon>Rhabditida</taxon>
        <taxon>Tylenchina</taxon>
        <taxon>Panagrolaimomorpha</taxon>
        <taxon>Strongyloidoidea</taxon>
        <taxon>Steinernematidae</taxon>
        <taxon>Steinernema</taxon>
    </lineage>
</organism>
<accession>A0AA39HUG9</accession>
<dbReference type="InterPro" id="IPR018244">
    <property type="entry name" value="Allrgn_V5/Tpx1_CS"/>
</dbReference>
<dbReference type="InterPro" id="IPR035940">
    <property type="entry name" value="CAP_sf"/>
</dbReference>
<dbReference type="FunFam" id="3.40.33.10:FF:000002">
    <property type="entry name" value="Golgi-associated plant pathogenesis-related protein 1"/>
    <property type="match status" value="1"/>
</dbReference>
<comment type="caution">
    <text evidence="2">The sequence shown here is derived from an EMBL/GenBank/DDBJ whole genome shotgun (WGS) entry which is preliminary data.</text>
</comment>
<dbReference type="PRINTS" id="PR00837">
    <property type="entry name" value="V5TPXLIKE"/>
</dbReference>
<dbReference type="InterPro" id="IPR001283">
    <property type="entry name" value="CRISP-related"/>
</dbReference>
<evidence type="ECO:0000313" key="3">
    <source>
        <dbReference type="Proteomes" id="UP001175271"/>
    </source>
</evidence>
<evidence type="ECO:0000313" key="2">
    <source>
        <dbReference type="EMBL" id="KAK0411551.1"/>
    </source>
</evidence>
<name>A0AA39HUG9_9BILA</name>
<dbReference type="Proteomes" id="UP001175271">
    <property type="component" value="Unassembled WGS sequence"/>
</dbReference>
<dbReference type="InterPro" id="IPR014044">
    <property type="entry name" value="CAP_dom"/>
</dbReference>
<dbReference type="Pfam" id="PF00188">
    <property type="entry name" value="CAP"/>
    <property type="match status" value="1"/>
</dbReference>
<dbReference type="Gene3D" id="3.40.33.10">
    <property type="entry name" value="CAP"/>
    <property type="match status" value="1"/>
</dbReference>
<sequence length="189" mass="20903">MGNSKSTPPKETSGDVTPDVNLEQYRLQVSCFGPLGVQGPVAMDANFNFEKFRAKHLKDSNDCRKKHGAEPLSLDNHLNKFAQEWAENLAKLNVMKHRLNNKYGENIAAGYPLSNVNAVKMWYDEVQKYNYQSATFAAGTGHFTQLVWKDSKRVGVGIAKASSGMYFIVANYDPAGNVMGHFAANVAKP</sequence>
<dbReference type="PROSITE" id="PS01009">
    <property type="entry name" value="CRISP_1"/>
    <property type="match status" value="1"/>
</dbReference>
<dbReference type="PANTHER" id="PTHR10334">
    <property type="entry name" value="CYSTEINE-RICH SECRETORY PROTEIN-RELATED"/>
    <property type="match status" value="1"/>
</dbReference>
<dbReference type="GO" id="GO:0005576">
    <property type="term" value="C:extracellular region"/>
    <property type="evidence" value="ECO:0007669"/>
    <property type="project" value="InterPro"/>
</dbReference>
<gene>
    <name evidence="2" type="ORF">QR680_005708</name>
</gene>